<dbReference type="GO" id="GO:0016705">
    <property type="term" value="F:oxidoreductase activity, acting on paired donors, with incorporation or reduction of molecular oxygen"/>
    <property type="evidence" value="ECO:0007669"/>
    <property type="project" value="InterPro"/>
</dbReference>
<dbReference type="CDD" id="cd11060">
    <property type="entry name" value="CYP57A1-like"/>
    <property type="match status" value="1"/>
</dbReference>
<dbReference type="Proteomes" id="UP000651452">
    <property type="component" value="Unassembled WGS sequence"/>
</dbReference>
<evidence type="ECO:0000256" key="2">
    <source>
        <dbReference type="ARBA" id="ARBA00010617"/>
    </source>
</evidence>
<keyword evidence="3 5" id="KW-0479">Metal-binding</keyword>
<proteinExistence type="inferred from homology"/>
<organism evidence="8 9">
    <name type="scientific">Ascochyta lentis</name>
    <dbReference type="NCBI Taxonomy" id="205686"/>
    <lineage>
        <taxon>Eukaryota</taxon>
        <taxon>Fungi</taxon>
        <taxon>Dikarya</taxon>
        <taxon>Ascomycota</taxon>
        <taxon>Pezizomycotina</taxon>
        <taxon>Dothideomycetes</taxon>
        <taxon>Pleosporomycetidae</taxon>
        <taxon>Pleosporales</taxon>
        <taxon>Pleosporineae</taxon>
        <taxon>Didymellaceae</taxon>
        <taxon>Ascochyta</taxon>
    </lineage>
</organism>
<keyword evidence="4 5" id="KW-0408">Iron</keyword>
<evidence type="ECO:0000256" key="3">
    <source>
        <dbReference type="ARBA" id="ARBA00022723"/>
    </source>
</evidence>
<dbReference type="PANTHER" id="PTHR24305">
    <property type="entry name" value="CYTOCHROME P450"/>
    <property type="match status" value="1"/>
</dbReference>
<name>A0A8H7J5U4_9PLEO</name>
<feature type="domain" description="SGNH hydrolase-type esterase" evidence="7">
    <location>
        <begin position="36"/>
        <end position="208"/>
    </location>
</feature>
<sequence>MVGPSSILSLLALASTACSAPSGSIEKRAPTVYLAGDSTMAKASGGAGTLQGWGVYLPYSLSLSVVNKAIGGRSSRSYTVEGRFTDIVNTVKANDIVIIEFGHNDGGSLTPTDNGRTVCPGTSTETCQSTYNGAATTVHTYPFYLVEAGKALIAKGAKVIISSPTPNNPWESGTFTYSGSRFVDYSKSVAATLGSNAFYVDHGAYAADAWKTLGKATTDAYFVSGDHTHTLPIGADVVAKSFVKGLQCAGGGFLSGSVKNSTASITGHNKNMIHILLLIGLASLIALGVRRRYLMSISDVPGPILASMSRAWHLWRIVKGDIDQECIALHEKYGPFVRISHDEVSVCNAEAIRQILLNPLPKTEWYSIMSLPDARYQTPMSATDPKEQVRRTKNLAAGFALSHVIKSEPYVDDCIRLLKKRLLSFAKSGAPVHLDEWFNYMAFDVIGEIVFSQRFGFLEAGKDLGGSIANSRLLVPYVTMAGFFRTLHRLTVGNPLITDWNLMPTQHILDTTLSAIKSRQGNPDVREDVLSLWLKQHERYPEKLSEKELHGCVNMTVGAASDTVSASLQSFFYHLIRNPQYLAVAKQEIVNANLTSEIVSYADASRLPFLQACLKEGLRMFPPVPFGLARVVPATGVTIGGRYFEPGTQLSVNPRVIHYSRELFGEDAGIYNPNRWIGPQAKDIEKYFIAFGAGYNSCQGRNIAQLEIFKAAATLLRDFEFKQVDPEQVWEYEASFAALPHDWPCYVMESLA</sequence>
<evidence type="ECO:0000256" key="1">
    <source>
        <dbReference type="ARBA" id="ARBA00001971"/>
    </source>
</evidence>
<evidence type="ECO:0000313" key="9">
    <source>
        <dbReference type="Proteomes" id="UP000651452"/>
    </source>
</evidence>
<dbReference type="PRINTS" id="PR00463">
    <property type="entry name" value="EP450I"/>
</dbReference>
<reference evidence="8" key="1">
    <citation type="submission" date="2018-12" db="EMBL/GenBank/DDBJ databases">
        <authorList>
            <person name="Syme R.A."/>
            <person name="Farfan-Caceres L."/>
            <person name="Lichtenzveig J."/>
        </authorList>
    </citation>
    <scope>NUCLEOTIDE SEQUENCE</scope>
    <source>
        <strain evidence="8">Al4</strain>
    </source>
</reference>
<dbReference type="PRINTS" id="PR00385">
    <property type="entry name" value="P450"/>
</dbReference>
<dbReference type="OrthoDB" id="3934656at2759"/>
<feature type="binding site" description="axial binding residue" evidence="5">
    <location>
        <position position="698"/>
    </location>
    <ligand>
        <name>heme</name>
        <dbReference type="ChEBI" id="CHEBI:30413"/>
    </ligand>
    <ligandPart>
        <name>Fe</name>
        <dbReference type="ChEBI" id="CHEBI:18248"/>
    </ligandPart>
</feature>
<evidence type="ECO:0000256" key="4">
    <source>
        <dbReference type="ARBA" id="ARBA00023004"/>
    </source>
</evidence>
<feature type="chain" id="PRO_5034690217" description="SGNH hydrolase-type esterase domain-containing protein" evidence="6">
    <location>
        <begin position="20"/>
        <end position="752"/>
    </location>
</feature>
<dbReference type="Gene3D" id="3.40.50.1110">
    <property type="entry name" value="SGNH hydrolase"/>
    <property type="match status" value="1"/>
</dbReference>
<dbReference type="Pfam" id="PF00067">
    <property type="entry name" value="p450"/>
    <property type="match status" value="1"/>
</dbReference>
<comment type="cofactor">
    <cofactor evidence="1 5">
        <name>heme</name>
        <dbReference type="ChEBI" id="CHEBI:30413"/>
    </cofactor>
</comment>
<keyword evidence="5" id="KW-0349">Heme</keyword>
<evidence type="ECO:0000256" key="6">
    <source>
        <dbReference type="SAM" id="SignalP"/>
    </source>
</evidence>
<reference evidence="8" key="2">
    <citation type="submission" date="2020-09" db="EMBL/GenBank/DDBJ databases">
        <title>Reference genome assembly for Australian Ascochyta lentis isolate Al4.</title>
        <authorList>
            <person name="Lee R.C."/>
            <person name="Farfan-Caceres L.M."/>
            <person name="Debler J.W."/>
            <person name="Williams A.H."/>
            <person name="Henares B.M."/>
        </authorList>
    </citation>
    <scope>NUCLEOTIDE SEQUENCE</scope>
    <source>
        <strain evidence="8">Al4</strain>
    </source>
</reference>
<dbReference type="PANTHER" id="PTHR24305:SF232">
    <property type="entry name" value="P450, PUTATIVE (EUROFUNG)-RELATED"/>
    <property type="match status" value="1"/>
</dbReference>
<dbReference type="InterPro" id="IPR002401">
    <property type="entry name" value="Cyt_P450_E_grp-I"/>
</dbReference>
<evidence type="ECO:0000256" key="5">
    <source>
        <dbReference type="PIRSR" id="PIRSR602401-1"/>
    </source>
</evidence>
<keyword evidence="6" id="KW-0732">Signal</keyword>
<dbReference type="SUPFAM" id="SSF52266">
    <property type="entry name" value="SGNH hydrolase"/>
    <property type="match status" value="1"/>
</dbReference>
<accession>A0A8H7J5U4</accession>
<dbReference type="InterPro" id="IPR050121">
    <property type="entry name" value="Cytochrome_P450_monoxygenase"/>
</dbReference>
<dbReference type="Gene3D" id="1.10.630.10">
    <property type="entry name" value="Cytochrome P450"/>
    <property type="match status" value="1"/>
</dbReference>
<comment type="caution">
    <text evidence="8">The sequence shown here is derived from an EMBL/GenBank/DDBJ whole genome shotgun (WGS) entry which is preliminary data.</text>
</comment>
<dbReference type="GO" id="GO:0020037">
    <property type="term" value="F:heme binding"/>
    <property type="evidence" value="ECO:0007669"/>
    <property type="project" value="InterPro"/>
</dbReference>
<evidence type="ECO:0000313" key="8">
    <source>
        <dbReference type="EMBL" id="KAF9697160.1"/>
    </source>
</evidence>
<dbReference type="GO" id="GO:0004497">
    <property type="term" value="F:monooxygenase activity"/>
    <property type="evidence" value="ECO:0007669"/>
    <property type="project" value="InterPro"/>
</dbReference>
<comment type="similarity">
    <text evidence="2">Belongs to the cytochrome P450 family.</text>
</comment>
<feature type="signal peptide" evidence="6">
    <location>
        <begin position="1"/>
        <end position="19"/>
    </location>
</feature>
<evidence type="ECO:0000259" key="7">
    <source>
        <dbReference type="Pfam" id="PF13472"/>
    </source>
</evidence>
<gene>
    <name evidence="8" type="ORF">EKO04_004785</name>
</gene>
<protein>
    <recommendedName>
        <fullName evidence="7">SGNH hydrolase-type esterase domain-containing protein</fullName>
    </recommendedName>
</protein>
<dbReference type="GO" id="GO:0005506">
    <property type="term" value="F:iron ion binding"/>
    <property type="evidence" value="ECO:0007669"/>
    <property type="project" value="InterPro"/>
</dbReference>
<keyword evidence="9" id="KW-1185">Reference proteome</keyword>
<dbReference type="InterPro" id="IPR036514">
    <property type="entry name" value="SGNH_hydro_sf"/>
</dbReference>
<dbReference type="InterPro" id="IPR001128">
    <property type="entry name" value="Cyt_P450"/>
</dbReference>
<dbReference type="InterPro" id="IPR013830">
    <property type="entry name" value="SGNH_hydro"/>
</dbReference>
<dbReference type="SUPFAM" id="SSF48264">
    <property type="entry name" value="Cytochrome P450"/>
    <property type="match status" value="1"/>
</dbReference>
<dbReference type="AlphaFoldDB" id="A0A8H7J5U4"/>
<dbReference type="EMBL" id="RZGK01000008">
    <property type="protein sequence ID" value="KAF9697160.1"/>
    <property type="molecule type" value="Genomic_DNA"/>
</dbReference>
<dbReference type="Pfam" id="PF13472">
    <property type="entry name" value="Lipase_GDSL_2"/>
    <property type="match status" value="1"/>
</dbReference>
<dbReference type="InterPro" id="IPR036396">
    <property type="entry name" value="Cyt_P450_sf"/>
</dbReference>